<reference evidence="1" key="1">
    <citation type="journal article" date="2021" name="Open Biol.">
        <title>Shared evolutionary footprints suggest mitochondrial oxidative damage underlies multiple complex I losses in fungi.</title>
        <authorList>
            <person name="Schikora-Tamarit M.A."/>
            <person name="Marcet-Houben M."/>
            <person name="Nosek J."/>
            <person name="Gabaldon T."/>
        </authorList>
    </citation>
    <scope>NUCLEOTIDE SEQUENCE</scope>
    <source>
        <strain evidence="1">CBS6075</strain>
    </source>
</reference>
<dbReference type="AlphaFoldDB" id="A0A9P8T6Z6"/>
<reference evidence="1" key="2">
    <citation type="submission" date="2021-01" db="EMBL/GenBank/DDBJ databases">
        <authorList>
            <person name="Schikora-Tamarit M.A."/>
        </authorList>
    </citation>
    <scope>NUCLEOTIDE SEQUENCE</scope>
    <source>
        <strain evidence="1">CBS6075</strain>
    </source>
</reference>
<name>A0A9P8T6Z6_9ASCO</name>
<protein>
    <submittedName>
        <fullName evidence="1">Uncharacterized protein</fullName>
    </submittedName>
</protein>
<organism evidence="1 2">
    <name type="scientific">Ogataea philodendri</name>
    <dbReference type="NCBI Taxonomy" id="1378263"/>
    <lineage>
        <taxon>Eukaryota</taxon>
        <taxon>Fungi</taxon>
        <taxon>Dikarya</taxon>
        <taxon>Ascomycota</taxon>
        <taxon>Saccharomycotina</taxon>
        <taxon>Pichiomycetes</taxon>
        <taxon>Pichiales</taxon>
        <taxon>Pichiaceae</taxon>
        <taxon>Ogataea</taxon>
    </lineage>
</organism>
<dbReference type="Proteomes" id="UP000769157">
    <property type="component" value="Unassembled WGS sequence"/>
</dbReference>
<dbReference type="RefSeq" id="XP_046062368.1">
    <property type="nucleotide sequence ID" value="XM_046202499.1"/>
</dbReference>
<sequence length="298" mass="33627">MDNSTRSVNSSESQINFLIVYQVPSNNGGRQTKSTQTRIVSESNVVHRSVLCIPNKDWNPGVGHIGESIGNHNSEVSFHVVSHQQSVDPGEDLWLSPTCWNSNQKVSCPMCCARNVPCRKQSRSQHLDHKVGSNEEVVVHSSQVIVGVRQHKRHCNRHTVKDRWVSIIFCCWQSQVLLHPGGECRLTDGSTGVVVTEEKNWEHKDVPSLEKSSDTFPGVSVSCLELSSNNTTSFKGHLLISFGEVPSLSSRWGVRVHKHGINSNRNRNNSVKHKHPFEWRQARVREVLQDSLLERTRH</sequence>
<dbReference type="GeneID" id="70233675"/>
<dbReference type="EMBL" id="JAEUBE010000158">
    <property type="protein sequence ID" value="KAH3667954.1"/>
    <property type="molecule type" value="Genomic_DNA"/>
</dbReference>
<comment type="caution">
    <text evidence="1">The sequence shown here is derived from an EMBL/GenBank/DDBJ whole genome shotgun (WGS) entry which is preliminary data.</text>
</comment>
<evidence type="ECO:0000313" key="2">
    <source>
        <dbReference type="Proteomes" id="UP000769157"/>
    </source>
</evidence>
<evidence type="ECO:0000313" key="1">
    <source>
        <dbReference type="EMBL" id="KAH3667954.1"/>
    </source>
</evidence>
<proteinExistence type="predicted"/>
<gene>
    <name evidence="1" type="ORF">OGAPHI_001708</name>
</gene>
<accession>A0A9P8T6Z6</accession>
<keyword evidence="2" id="KW-1185">Reference proteome</keyword>